<dbReference type="Proteomes" id="UP000324222">
    <property type="component" value="Unassembled WGS sequence"/>
</dbReference>
<sequence>MVYVQHFPTQPDLTTNLNAILAVILASLWTANLDSREQGRSVCCTPFPAQSDSDHRCDSGKSNLTMALASLHTGRSSLMLKETSGESD</sequence>
<accession>A0A5B7DK97</accession>
<comment type="caution">
    <text evidence="1">The sequence shown here is derived from an EMBL/GenBank/DDBJ whole genome shotgun (WGS) entry which is preliminary data.</text>
</comment>
<evidence type="ECO:0000313" key="1">
    <source>
        <dbReference type="EMBL" id="MPC21489.1"/>
    </source>
</evidence>
<name>A0A5B7DK97_PORTR</name>
<reference evidence="1 2" key="1">
    <citation type="submission" date="2019-05" db="EMBL/GenBank/DDBJ databases">
        <title>Another draft genome of Portunus trituberculatus and its Hox gene families provides insights of decapod evolution.</title>
        <authorList>
            <person name="Jeong J.-H."/>
            <person name="Song I."/>
            <person name="Kim S."/>
            <person name="Choi T."/>
            <person name="Kim D."/>
            <person name="Ryu S."/>
            <person name="Kim W."/>
        </authorList>
    </citation>
    <scope>NUCLEOTIDE SEQUENCE [LARGE SCALE GENOMIC DNA]</scope>
    <source>
        <tissue evidence="1">Muscle</tissue>
    </source>
</reference>
<gene>
    <name evidence="1" type="ORF">E2C01_014479</name>
</gene>
<keyword evidence="2" id="KW-1185">Reference proteome</keyword>
<organism evidence="1 2">
    <name type="scientific">Portunus trituberculatus</name>
    <name type="common">Swimming crab</name>
    <name type="synonym">Neptunus trituberculatus</name>
    <dbReference type="NCBI Taxonomy" id="210409"/>
    <lineage>
        <taxon>Eukaryota</taxon>
        <taxon>Metazoa</taxon>
        <taxon>Ecdysozoa</taxon>
        <taxon>Arthropoda</taxon>
        <taxon>Crustacea</taxon>
        <taxon>Multicrustacea</taxon>
        <taxon>Malacostraca</taxon>
        <taxon>Eumalacostraca</taxon>
        <taxon>Eucarida</taxon>
        <taxon>Decapoda</taxon>
        <taxon>Pleocyemata</taxon>
        <taxon>Brachyura</taxon>
        <taxon>Eubrachyura</taxon>
        <taxon>Portunoidea</taxon>
        <taxon>Portunidae</taxon>
        <taxon>Portuninae</taxon>
        <taxon>Portunus</taxon>
    </lineage>
</organism>
<dbReference type="EMBL" id="VSRR010000982">
    <property type="protein sequence ID" value="MPC21489.1"/>
    <property type="molecule type" value="Genomic_DNA"/>
</dbReference>
<proteinExistence type="predicted"/>
<evidence type="ECO:0000313" key="2">
    <source>
        <dbReference type="Proteomes" id="UP000324222"/>
    </source>
</evidence>
<dbReference type="AlphaFoldDB" id="A0A5B7DK97"/>
<protein>
    <submittedName>
        <fullName evidence="1">Uncharacterized protein</fullName>
    </submittedName>
</protein>